<dbReference type="EMBL" id="BAAFSF010000004">
    <property type="protein sequence ID" value="GAB1252492.1"/>
    <property type="molecule type" value="Genomic_DNA"/>
</dbReference>
<feature type="domain" description="Fibronectin type-III" evidence="5">
    <location>
        <begin position="739"/>
        <end position="825"/>
    </location>
</feature>
<protein>
    <recommendedName>
        <fullName evidence="5">Fibronectin type-III domain-containing protein</fullName>
    </recommendedName>
</protein>
<dbReference type="Gene3D" id="2.60.40.10">
    <property type="entry name" value="Immunoglobulins"/>
    <property type="match status" value="1"/>
</dbReference>
<evidence type="ECO:0000313" key="7">
    <source>
        <dbReference type="Proteomes" id="UP001628220"/>
    </source>
</evidence>
<keyword evidence="3" id="KW-0378">Hydrolase</keyword>
<evidence type="ECO:0000256" key="1">
    <source>
        <dbReference type="ARBA" id="ARBA00006067"/>
    </source>
</evidence>
<dbReference type="SUPFAM" id="SSF63825">
    <property type="entry name" value="YWTD domain"/>
    <property type="match status" value="1"/>
</dbReference>
<evidence type="ECO:0000256" key="2">
    <source>
        <dbReference type="ARBA" id="ARBA00022670"/>
    </source>
</evidence>
<dbReference type="Gene3D" id="2.60.120.200">
    <property type="match status" value="2"/>
</dbReference>
<dbReference type="SUPFAM" id="SSF49265">
    <property type="entry name" value="Fibronectin type III"/>
    <property type="match status" value="2"/>
</dbReference>
<keyword evidence="4" id="KW-0843">Virulence</keyword>
<proteinExistence type="inferred from homology"/>
<organism evidence="6 7">
    <name type="scientific">Porphyromonas miyakawae</name>
    <dbReference type="NCBI Taxonomy" id="3137470"/>
    <lineage>
        <taxon>Bacteria</taxon>
        <taxon>Pseudomonadati</taxon>
        <taxon>Bacteroidota</taxon>
        <taxon>Bacteroidia</taxon>
        <taxon>Bacteroidales</taxon>
        <taxon>Porphyromonadaceae</taxon>
        <taxon>Porphyromonas</taxon>
    </lineage>
</organism>
<gene>
    <name evidence="6" type="ORF">Tsumi_15980</name>
</gene>
<dbReference type="Proteomes" id="UP001628220">
    <property type="component" value="Unassembled WGS sequence"/>
</dbReference>
<sequence>MPLILRGQQYVPSQTKLSDLKLYGSIIGTFYEHGAYYEGDGIYTFSPSAPGAIKLVKKGIRTYGGGTFAQGLYYSINYTEKGSKVTFPITLYVYDTKDWSLKQKYTSVSFSSIASDLTFDPETRQIFGCFSNSDYSKVQTLGRLVMSEANGTSSFRSEPIGELAERMVGLTANLSGKLYGIGASGKFYKIDKYTAKCTLVGSTKVETNAMWQSATCDYDSGKIYWFSTYNEYWDTGVFEINPEDATTKLVADFGADKGTSTCEQFTGVFLWQAPDLMALPKEVTDLKVTLTSLNTADVSFVLPSKGEDGGDLPSQLQWCVRINGALMKSSTGAPGEKVSLPISVSTEGSAVIGVTTTIKATAGKPDATSRMTCDTAWFGYGIPLAPSDCMLEAQGQDITLSWKAPSGCAKGGFLDDKNLSYKIVRFIKGSEQDSVILAENLATCSISDKITSLQKHVYYYKIFAKNGQFISLPLISKEIQIGNALVLPYLNEFDRKEDIDGFVILDSNNDTNTWTYSDIGQKVGYSANANVADDWLITPPVQMNKGAIYKVTFNANNTYPVERIEVALGTQPSAEGMTIRLIDPMEITVQNRNIPVSTFFRATSDGIAYIGIHAISEANRGSIYIDNLSIIEIPVTAPESVSDFKVIPGEKGANEAHITFNAPTTLLSGEKIEGKLSIRINRDGKTINTITEAVPGTEYSYKDTYVPTGLHTYSVLVVSADGVESIDKSQRIYVGMDVPGGVVNLRAVEDLKQSGRIHISWDAPEKGMNGGYIDPENLTYYISIGYETSDRNLGKNTYYDDQLPVKDKQLFQAYSVYAVNDAGSGRKAWQTCTAIAGPAVKAPMVESFPKATMKSGPWLTKMTNGKIGEAYCYCMSDFKGVLPQDNDGGMQSFSATSLGKSARSESPKIDIRGLQKPVLNFWVRFNGVGDSLTVSISPEYKGFVPLLRLEGKDGDTGWNRYSVELSEEYKTASFIQIGFEGKAMHTLENFADYDNVSIVEKSDYDLMAWSFSGPERITTNEYGKFDFTFRNNTSQEVYGVDYEVVLFKNGKEVNRIQGVYADADGIASVSFKEKASVLDPEVNTYTAALSFSEDQVQSNDTSNEVKATVIYPDYPTPTELKAISEKGDVRLSWTAPDLIHRANKRTLDTFEDYEAFLISNFGDWTTIDRDKQRTIRITLHPDMGPIDYPHAGEPMAFQVFNVDNAGIPYASWDPYSGNQVLASFACAAEGLIKQQNDDWLISPELDGSAQTIKFFAKAGMGAPYLPEQIELLYSLSDKDPNHFVKVGETINVENVKGWKEYTFDVPKGSKYFAIRNVSDKKFALLLDDISYIKAGAQPEELQLKGYNVYRDGQKRNTEYVTAREFRDTDVEPGKEYTYLVTAVYDKGESLPTNKAALQIPNGISNIYSGIEVIGLAGGIQIKGADGQNAKIYQSNGELIVEQRLDNVSFVFLAQGAYIIVIGDNAYKTIVK</sequence>
<dbReference type="InterPro" id="IPR036116">
    <property type="entry name" value="FN3_sf"/>
</dbReference>
<accession>A0ABQ0E4A0</accession>
<dbReference type="CDD" id="cd00063">
    <property type="entry name" value="FN3"/>
    <property type="match status" value="1"/>
</dbReference>
<dbReference type="Pfam" id="PF07675">
    <property type="entry name" value="Cleaved_Adhesin"/>
    <property type="match status" value="1"/>
</dbReference>
<keyword evidence="2" id="KW-0645">Protease</keyword>
<evidence type="ECO:0000259" key="5">
    <source>
        <dbReference type="SMART" id="SM00060"/>
    </source>
</evidence>
<dbReference type="InterPro" id="IPR013783">
    <property type="entry name" value="Ig-like_fold"/>
</dbReference>
<dbReference type="SMART" id="SM00060">
    <property type="entry name" value="FN3"/>
    <property type="match status" value="3"/>
</dbReference>
<keyword evidence="3" id="KW-0788">Thiol protease</keyword>
<dbReference type="NCBIfam" id="NF038128">
    <property type="entry name" value="choice_anch_J"/>
    <property type="match status" value="2"/>
</dbReference>
<name>A0ABQ0E4A0_9PORP</name>
<comment type="caution">
    <text evidence="6">The sequence shown here is derived from an EMBL/GenBank/DDBJ whole genome shotgun (WGS) entry which is preliminary data.</text>
</comment>
<evidence type="ECO:0000256" key="3">
    <source>
        <dbReference type="ARBA" id="ARBA00022807"/>
    </source>
</evidence>
<feature type="domain" description="Fibronectin type-III" evidence="5">
    <location>
        <begin position="1112"/>
        <end position="1389"/>
    </location>
</feature>
<keyword evidence="7" id="KW-1185">Reference proteome</keyword>
<comment type="similarity">
    <text evidence="1">Belongs to the peptidase C25 family.</text>
</comment>
<reference evidence="6 7" key="1">
    <citation type="journal article" date="2025" name="Int. J. Syst. Evol. Microbiol.">
        <title>Desulfovibrio falkowii sp. nov., Porphyromonas miyakawae sp. nov., Mediterraneibacter flintii sp. nov. and Owariibacterium komagatae gen. nov., sp. nov., isolated from human faeces.</title>
        <authorList>
            <person name="Hamaguchi T."/>
            <person name="Ohara M."/>
            <person name="Hisatomi A."/>
            <person name="Sekiguchi K."/>
            <person name="Takeda J.I."/>
            <person name="Ueyama J."/>
            <person name="Ito M."/>
            <person name="Nishiwaki H."/>
            <person name="Ogi T."/>
            <person name="Hirayama M."/>
            <person name="Ohkuma M."/>
            <person name="Sakamoto M."/>
            <person name="Ohno K."/>
        </authorList>
    </citation>
    <scope>NUCLEOTIDE SEQUENCE [LARGE SCALE GENOMIC DNA]</scope>
    <source>
        <strain evidence="6 7">13CB11C</strain>
    </source>
</reference>
<evidence type="ECO:0000313" key="6">
    <source>
        <dbReference type="EMBL" id="GAB1252492.1"/>
    </source>
</evidence>
<evidence type="ECO:0000256" key="4">
    <source>
        <dbReference type="ARBA" id="ARBA00023026"/>
    </source>
</evidence>
<dbReference type="InterPro" id="IPR011628">
    <property type="entry name" value="Cleaved_adhesin"/>
</dbReference>
<dbReference type="InterPro" id="IPR003961">
    <property type="entry name" value="FN3_dom"/>
</dbReference>
<feature type="domain" description="Fibronectin type-III" evidence="5">
    <location>
        <begin position="383"/>
        <end position="471"/>
    </location>
</feature>